<protein>
    <submittedName>
        <fullName evidence="1">Uncharacterized protein</fullName>
    </submittedName>
</protein>
<organism evidence="1 2">
    <name type="scientific">Mycobacterium ulcerans str. Harvey</name>
    <dbReference type="NCBI Taxonomy" id="1299332"/>
    <lineage>
        <taxon>Bacteria</taxon>
        <taxon>Bacillati</taxon>
        <taxon>Actinomycetota</taxon>
        <taxon>Actinomycetes</taxon>
        <taxon>Mycobacteriales</taxon>
        <taxon>Mycobacteriaceae</taxon>
        <taxon>Mycobacterium</taxon>
        <taxon>Mycobacterium ulcerans group</taxon>
    </lineage>
</organism>
<name>A0ABN0R378_MYCUL</name>
<comment type="caution">
    <text evidence="1">The sequence shown here is derived from an EMBL/GenBank/DDBJ whole genome shotgun (WGS) entry which is preliminary data.</text>
</comment>
<accession>A0ABN0R378</accession>
<dbReference type="EMBL" id="JAOL01000087">
    <property type="protein sequence ID" value="EUA91585.1"/>
    <property type="molecule type" value="Genomic_DNA"/>
</dbReference>
<evidence type="ECO:0000313" key="1">
    <source>
        <dbReference type="EMBL" id="EUA91585.1"/>
    </source>
</evidence>
<keyword evidence="2" id="KW-1185">Reference proteome</keyword>
<sequence>MEDGAPLPDAEFAAKLEEEHAAVAAGGERPFFQLLYN</sequence>
<proteinExistence type="predicted"/>
<dbReference type="Proteomes" id="UP000020681">
    <property type="component" value="Unassembled WGS sequence"/>
</dbReference>
<reference evidence="1 2" key="1">
    <citation type="submission" date="2014-01" db="EMBL/GenBank/DDBJ databases">
        <authorList>
            <person name="Dobos K."/>
            <person name="Lenaerts A."/>
            <person name="Ordway D."/>
            <person name="DeGroote M.A."/>
            <person name="Parker T."/>
            <person name="Sizemore C."/>
            <person name="Tallon L.J."/>
            <person name="Sadzewicz L.K."/>
            <person name="Sengamalay N."/>
            <person name="Fraser C.M."/>
            <person name="Hine E."/>
            <person name="Shefchek K.A."/>
            <person name="Das S.P."/>
            <person name="Tettelin H."/>
        </authorList>
    </citation>
    <scope>NUCLEOTIDE SEQUENCE [LARGE SCALE GENOMIC DNA]</scope>
    <source>
        <strain evidence="1 2">Harvey</strain>
    </source>
</reference>
<gene>
    <name evidence="1" type="ORF">I551_1957</name>
</gene>
<evidence type="ECO:0000313" key="2">
    <source>
        <dbReference type="Proteomes" id="UP000020681"/>
    </source>
</evidence>